<organism evidence="1">
    <name type="scientific">marine sediment metagenome</name>
    <dbReference type="NCBI Taxonomy" id="412755"/>
    <lineage>
        <taxon>unclassified sequences</taxon>
        <taxon>metagenomes</taxon>
        <taxon>ecological metagenomes</taxon>
    </lineage>
</organism>
<proteinExistence type="predicted"/>
<dbReference type="AlphaFoldDB" id="X1R6L9"/>
<comment type="caution">
    <text evidence="1">The sequence shown here is derived from an EMBL/GenBank/DDBJ whole genome shotgun (WGS) entry which is preliminary data.</text>
</comment>
<accession>X1R6L9</accession>
<feature type="non-terminal residue" evidence="1">
    <location>
        <position position="167"/>
    </location>
</feature>
<reference evidence="1" key="1">
    <citation type="journal article" date="2014" name="Front. Microbiol.">
        <title>High frequency of phylogenetically diverse reductive dehalogenase-homologous genes in deep subseafloor sedimentary metagenomes.</title>
        <authorList>
            <person name="Kawai M."/>
            <person name="Futagami T."/>
            <person name="Toyoda A."/>
            <person name="Takaki Y."/>
            <person name="Nishi S."/>
            <person name="Hori S."/>
            <person name="Arai W."/>
            <person name="Tsubouchi T."/>
            <person name="Morono Y."/>
            <person name="Uchiyama I."/>
            <person name="Ito T."/>
            <person name="Fujiyama A."/>
            <person name="Inagaki F."/>
            <person name="Takami H."/>
        </authorList>
    </citation>
    <scope>NUCLEOTIDE SEQUENCE</scope>
    <source>
        <strain evidence="1">Expedition CK06-06</strain>
    </source>
</reference>
<evidence type="ECO:0000313" key="1">
    <source>
        <dbReference type="EMBL" id="GAI58780.1"/>
    </source>
</evidence>
<gene>
    <name evidence="1" type="ORF">S06H3_53956</name>
</gene>
<dbReference type="EMBL" id="BARV01034457">
    <property type="protein sequence ID" value="GAI58780.1"/>
    <property type="molecule type" value="Genomic_DNA"/>
</dbReference>
<sequence>MTVESDLFSTFNTRVLLLIGAGASKPLGMPLMRDFNDLVVRELDSAQRDLMHDISLVHMKETGEVTPDLEALLSIIERYRNFHDILFGDERFGYSIDKLKQDIEELEELNRNLIERQEPDHYLMEAFSRKENLESLDTLLRNLMFNEYGRSLDGSKLEQLYSPLFKL</sequence>
<protein>
    <submittedName>
        <fullName evidence="1">Uncharacterized protein</fullName>
    </submittedName>
</protein>
<name>X1R6L9_9ZZZZ</name>